<feature type="transmembrane region" description="Helical" evidence="1">
    <location>
        <begin position="7"/>
        <end position="25"/>
    </location>
</feature>
<reference evidence="2 3" key="1">
    <citation type="submission" date="2023-06" db="EMBL/GenBank/DDBJ databases">
        <title>Alteromonas sp. ASW11-36 isolated from intertidal sand.</title>
        <authorList>
            <person name="Li Y."/>
        </authorList>
    </citation>
    <scope>NUCLEOTIDE SEQUENCE [LARGE SCALE GENOMIC DNA]</scope>
    <source>
        <strain evidence="2 3">ASW11-36</strain>
    </source>
</reference>
<gene>
    <name evidence="2" type="ORF">QTP81_07250</name>
</gene>
<dbReference type="EMBL" id="JAUCBP010000007">
    <property type="protein sequence ID" value="MDM7860388.1"/>
    <property type="molecule type" value="Genomic_DNA"/>
</dbReference>
<dbReference type="Pfam" id="PF13174">
    <property type="entry name" value="TPR_6"/>
    <property type="match status" value="1"/>
</dbReference>
<dbReference type="InterPro" id="IPR011990">
    <property type="entry name" value="TPR-like_helical_dom_sf"/>
</dbReference>
<name>A0ABT7SW43_9ALTE</name>
<dbReference type="Gene3D" id="3.40.50.1110">
    <property type="entry name" value="SGNH hydrolase"/>
    <property type="match status" value="1"/>
</dbReference>
<evidence type="ECO:0000313" key="2">
    <source>
        <dbReference type="EMBL" id="MDM7860388.1"/>
    </source>
</evidence>
<dbReference type="SUPFAM" id="SSF48452">
    <property type="entry name" value="TPR-like"/>
    <property type="match status" value="2"/>
</dbReference>
<proteinExistence type="predicted"/>
<accession>A0ABT7SW43</accession>
<dbReference type="Proteomes" id="UP001234343">
    <property type="component" value="Unassembled WGS sequence"/>
</dbReference>
<evidence type="ECO:0000256" key="1">
    <source>
        <dbReference type="SAM" id="Phobius"/>
    </source>
</evidence>
<comment type="caution">
    <text evidence="2">The sequence shown here is derived from an EMBL/GenBank/DDBJ whole genome shotgun (WGS) entry which is preliminary data.</text>
</comment>
<protein>
    <submittedName>
        <fullName evidence="2">Tetratricopeptide repeat protein</fullName>
    </submittedName>
</protein>
<organism evidence="2 3">
    <name type="scientific">Alteromonas arenosi</name>
    <dbReference type="NCBI Taxonomy" id="3055817"/>
    <lineage>
        <taxon>Bacteria</taxon>
        <taxon>Pseudomonadati</taxon>
        <taxon>Pseudomonadota</taxon>
        <taxon>Gammaproteobacteria</taxon>
        <taxon>Alteromonadales</taxon>
        <taxon>Alteromonadaceae</taxon>
        <taxon>Alteromonas/Salinimonas group</taxon>
        <taxon>Alteromonas</taxon>
    </lineage>
</organism>
<dbReference type="SMART" id="SM00028">
    <property type="entry name" value="TPR"/>
    <property type="match status" value="5"/>
</dbReference>
<dbReference type="InterPro" id="IPR036514">
    <property type="entry name" value="SGNH_hydro_sf"/>
</dbReference>
<dbReference type="InterPro" id="IPR019734">
    <property type="entry name" value="TPR_rpt"/>
</dbReference>
<sequence length="696" mass="78570">MLPAKKIAFSFIAIVGIPALFFLALEGILRISGVGTDYDYFHSVEIDGVEHFQDNKAFANQFYPASLGVAPLNNTITAQRDDDVVRVYVLGGSAAQGFPHVNHGLDRHLGAHLSAALPGKKIEVINTAMTSVNSHVVYEVARTLPANSADYAVILMGNNEVVGPYGPSTFNQNFLSSMTMIRTLQSLKRTRTWQAIEALVQAAQPASAGEEMEWEGMQMFSGFSVTHDDPRLEHVYSHYERNLRDIIELLQDKNMHVILSSVPVNLRHSAPFGSAHKTGLSEAQLQQWQSLNSAAKLLFAEQEWAAAVKAYQELLTIDDEYADSHFRLATALENMSEFNLAKTHFEAALRFDTKRFRTDGVLNAIVAKVGAEEAGESLTYVDSVALFDGVKRGYVPGWDLLHEHVHFDYDGNYYLAREFTQAIMADLQPSQRYTRLSKQRAAERIGFPNHETNQVMNRLLGMVKKSPFTEQSNAAELEAFTTARRDEIVAEVGSPADAVARRQPLVEQGLADWKIHYELAELNRFLRNKDATYFHLTEVIRLYPHNHESYIKLAEYLSAEGQLSQANEHLKRSLHYTRNDETKDTQALGWIGLNYMKMNDYEQGSDYLEQVIDDYSDQIGATIRAYGALIKYARERNEHDDFQSYLAGVKRYAKGLIEQDRVAEFPLLYRRMAQIMTIAGDTAEAERWQQMQAENT</sequence>
<keyword evidence="1" id="KW-1133">Transmembrane helix</keyword>
<keyword evidence="3" id="KW-1185">Reference proteome</keyword>
<keyword evidence="1" id="KW-0472">Membrane</keyword>
<keyword evidence="1" id="KW-0812">Transmembrane</keyword>
<dbReference type="Gene3D" id="1.25.40.10">
    <property type="entry name" value="Tetratricopeptide repeat domain"/>
    <property type="match status" value="3"/>
</dbReference>
<dbReference type="SUPFAM" id="SSF52266">
    <property type="entry name" value="SGNH hydrolase"/>
    <property type="match status" value="1"/>
</dbReference>
<evidence type="ECO:0000313" key="3">
    <source>
        <dbReference type="Proteomes" id="UP001234343"/>
    </source>
</evidence>
<dbReference type="RefSeq" id="WP_289364691.1">
    <property type="nucleotide sequence ID" value="NZ_JAUCBP010000007.1"/>
</dbReference>